<feature type="signal peptide" evidence="6">
    <location>
        <begin position="1"/>
        <end position="25"/>
    </location>
</feature>
<dbReference type="Pfam" id="PF24961">
    <property type="entry name" value="NfeD_membrane"/>
    <property type="match status" value="1"/>
</dbReference>
<dbReference type="KEGG" id="vab:WPS_16280"/>
<name>A0AAN1XY23_UNVUL</name>
<dbReference type="SUPFAM" id="SSF52096">
    <property type="entry name" value="ClpP/crotonase"/>
    <property type="match status" value="1"/>
</dbReference>
<evidence type="ECO:0000256" key="2">
    <source>
        <dbReference type="ARBA" id="ARBA00022692"/>
    </source>
</evidence>
<evidence type="ECO:0000256" key="1">
    <source>
        <dbReference type="ARBA" id="ARBA00004141"/>
    </source>
</evidence>
<dbReference type="Pfam" id="PF01957">
    <property type="entry name" value="NfeD"/>
    <property type="match status" value="1"/>
</dbReference>
<dbReference type="RefSeq" id="WP_317997317.1">
    <property type="nucleotide sequence ID" value="NZ_AP025523.1"/>
</dbReference>
<feature type="transmembrane region" description="Helical" evidence="5">
    <location>
        <begin position="330"/>
        <end position="348"/>
    </location>
</feature>
<dbReference type="Proteomes" id="UP001317532">
    <property type="component" value="Chromosome"/>
</dbReference>
<keyword evidence="2 5" id="KW-0812">Transmembrane</keyword>
<dbReference type="Gene3D" id="2.40.50.140">
    <property type="entry name" value="Nucleic acid-binding proteins"/>
    <property type="match status" value="1"/>
</dbReference>
<feature type="chain" id="PRO_5042812258" description="NfeD-like C-terminal domain-containing protein" evidence="6">
    <location>
        <begin position="26"/>
        <end position="433"/>
    </location>
</feature>
<feature type="domain" description="NfeD integral membrane" evidence="8">
    <location>
        <begin position="230"/>
        <end position="344"/>
    </location>
</feature>
<keyword evidence="6" id="KW-0732">Signal</keyword>
<evidence type="ECO:0000259" key="8">
    <source>
        <dbReference type="Pfam" id="PF24961"/>
    </source>
</evidence>
<evidence type="ECO:0000313" key="10">
    <source>
        <dbReference type="EMBL" id="BDE06352.1"/>
    </source>
</evidence>
<feature type="transmembrane region" description="Helical" evidence="5">
    <location>
        <begin position="303"/>
        <end position="324"/>
    </location>
</feature>
<protein>
    <recommendedName>
        <fullName evidence="12">NfeD-like C-terminal domain-containing protein</fullName>
    </recommendedName>
</protein>
<evidence type="ECO:0008006" key="12">
    <source>
        <dbReference type="Google" id="ProtNLM"/>
    </source>
</evidence>
<evidence type="ECO:0000256" key="4">
    <source>
        <dbReference type="ARBA" id="ARBA00023136"/>
    </source>
</evidence>
<dbReference type="AlphaFoldDB" id="A0AAN1XY23"/>
<accession>A0AAN1XY23</accession>
<feature type="transmembrane region" description="Helical" evidence="5">
    <location>
        <begin position="224"/>
        <end position="244"/>
    </location>
</feature>
<dbReference type="PANTHER" id="PTHR33507">
    <property type="entry name" value="INNER MEMBRANE PROTEIN YBBJ"/>
    <property type="match status" value="1"/>
</dbReference>
<evidence type="ECO:0000256" key="3">
    <source>
        <dbReference type="ARBA" id="ARBA00022989"/>
    </source>
</evidence>
<dbReference type="CDD" id="cd07021">
    <property type="entry name" value="Clp_protease_NfeD_like"/>
    <property type="match status" value="1"/>
</dbReference>
<dbReference type="InterPro" id="IPR012340">
    <property type="entry name" value="NA-bd_OB-fold"/>
</dbReference>
<evidence type="ECO:0000259" key="9">
    <source>
        <dbReference type="Pfam" id="PF25145"/>
    </source>
</evidence>
<dbReference type="Gene3D" id="3.90.226.10">
    <property type="entry name" value="2-enoyl-CoA Hydratase, Chain A, domain 1"/>
    <property type="match status" value="1"/>
</dbReference>
<keyword evidence="4 5" id="KW-0472">Membrane</keyword>
<gene>
    <name evidence="10" type="ORF">WPS_16280</name>
</gene>
<dbReference type="Pfam" id="PF25145">
    <property type="entry name" value="NfeD1b_N"/>
    <property type="match status" value="1"/>
</dbReference>
<proteinExistence type="predicted"/>
<evidence type="ECO:0000313" key="11">
    <source>
        <dbReference type="Proteomes" id="UP001317532"/>
    </source>
</evidence>
<dbReference type="InterPro" id="IPR002810">
    <property type="entry name" value="NfeD-like_C"/>
</dbReference>
<keyword evidence="11" id="KW-1185">Reference proteome</keyword>
<sequence>MIVRRLAVLMCLVAGSVAAWLPARAASDGDIVVVPIQGTIDEGMAHLVQRAVADASASHARAILLDVNTFGGLVSAGTEIKDALVNSPVPVDAYVVRAWSAGALVTLSASRIVMAPGSSIGAAEPIPKTDKTVSALRSEFESTARTHHRDDRLAAAMVDAHVDTPAAYKKTSGAVLTLTADQAREAGIAEGTVATFDAALERFGLGGTHRVDAQYTAAEQIARFATNPEVSGILLAIGFLGLLIELQTLHLVAGAIGAGSLALFFGTHIYAGFSNGLVIALALVGLLLILFELHVLPGHGIAGSLGAVMLLGAVLLAFGLPFFFVALQAVAVAIVLSAVSFVVLQRVLPENAFVKRLMFAGTQGADYVASEDHRALLGRAGVAASFLRPAGVATFGDLRVDVLTEGDFVPAGTPVRVTRVEGARIFVRPETSA</sequence>
<comment type="subcellular location">
    <subcellularLocation>
        <location evidence="1">Membrane</location>
        <topology evidence="1">Multi-pass membrane protein</topology>
    </subcellularLocation>
</comment>
<dbReference type="GO" id="GO:0005886">
    <property type="term" value="C:plasma membrane"/>
    <property type="evidence" value="ECO:0007669"/>
    <property type="project" value="TreeGrafter"/>
</dbReference>
<reference evidence="10 11" key="1">
    <citation type="journal article" date="2022" name="ISME Commun">
        <title>Vulcanimicrobium alpinus gen. nov. sp. nov., the first cultivated representative of the candidate phylum 'Eremiobacterota', is a metabolically versatile aerobic anoxygenic phototroph.</title>
        <authorList>
            <person name="Yabe S."/>
            <person name="Muto K."/>
            <person name="Abe K."/>
            <person name="Yokota A."/>
            <person name="Staudigel H."/>
            <person name="Tebo B.M."/>
        </authorList>
    </citation>
    <scope>NUCLEOTIDE SEQUENCE [LARGE SCALE GENOMIC DNA]</scope>
    <source>
        <strain evidence="10 11">WC8-2</strain>
    </source>
</reference>
<feature type="domain" description="NfeD-like C-terminal" evidence="7">
    <location>
        <begin position="375"/>
        <end position="429"/>
    </location>
</feature>
<feature type="domain" description="NfeD1b N-terminal" evidence="9">
    <location>
        <begin position="31"/>
        <end position="206"/>
    </location>
</feature>
<evidence type="ECO:0000256" key="5">
    <source>
        <dbReference type="SAM" id="Phobius"/>
    </source>
</evidence>
<dbReference type="InterPro" id="IPR056738">
    <property type="entry name" value="NfeD1b_N"/>
</dbReference>
<keyword evidence="3 5" id="KW-1133">Transmembrane helix</keyword>
<dbReference type="PANTHER" id="PTHR33507:SF3">
    <property type="entry name" value="INNER MEMBRANE PROTEIN YBBJ"/>
    <property type="match status" value="1"/>
</dbReference>
<feature type="transmembrane region" description="Helical" evidence="5">
    <location>
        <begin position="277"/>
        <end position="296"/>
    </location>
</feature>
<dbReference type="InterPro" id="IPR029045">
    <property type="entry name" value="ClpP/crotonase-like_dom_sf"/>
</dbReference>
<dbReference type="InterPro" id="IPR052165">
    <property type="entry name" value="Membrane_assoc_protease"/>
</dbReference>
<evidence type="ECO:0000259" key="7">
    <source>
        <dbReference type="Pfam" id="PF01957"/>
    </source>
</evidence>
<dbReference type="InterPro" id="IPR056739">
    <property type="entry name" value="NfeD_membrane"/>
</dbReference>
<organism evidence="10 11">
    <name type="scientific">Vulcanimicrobium alpinum</name>
    <dbReference type="NCBI Taxonomy" id="3016050"/>
    <lineage>
        <taxon>Bacteria</taxon>
        <taxon>Bacillati</taxon>
        <taxon>Vulcanimicrobiota</taxon>
        <taxon>Vulcanimicrobiia</taxon>
        <taxon>Vulcanimicrobiales</taxon>
        <taxon>Vulcanimicrobiaceae</taxon>
        <taxon>Vulcanimicrobium</taxon>
    </lineage>
</organism>
<evidence type="ECO:0000256" key="6">
    <source>
        <dbReference type="SAM" id="SignalP"/>
    </source>
</evidence>
<dbReference type="EMBL" id="AP025523">
    <property type="protein sequence ID" value="BDE06352.1"/>
    <property type="molecule type" value="Genomic_DNA"/>
</dbReference>